<dbReference type="GO" id="GO:0020037">
    <property type="term" value="F:heme binding"/>
    <property type="evidence" value="ECO:0007669"/>
    <property type="project" value="InterPro"/>
</dbReference>
<accession>A0A099D5U7</accession>
<dbReference type="HOGENOM" id="CLU_033716_1_1_11"/>
<protein>
    <submittedName>
        <fullName evidence="8">Cytochrome P450</fullName>
    </submittedName>
</protein>
<dbReference type="EMBL" id="JPMV01000019">
    <property type="protein sequence ID" value="KGI81311.1"/>
    <property type="molecule type" value="Genomic_DNA"/>
</dbReference>
<dbReference type="PROSITE" id="PS00086">
    <property type="entry name" value="CYTOCHROME_P450"/>
    <property type="match status" value="1"/>
</dbReference>
<reference evidence="9 10" key="1">
    <citation type="journal article" date="2014" name="PLoS ONE">
        <title>Identification and Characterization of a New Erythromycin Biosynthetic Gene Cluster in Actinopolyspora erythraea YIM90600, a Novel Erythronolide-Producing Halophilic Actinomycete Isolated from Salt Field.</title>
        <authorList>
            <person name="Chen D."/>
            <person name="Feng J."/>
            <person name="Huang L."/>
            <person name="Zhang Q."/>
            <person name="Wu J."/>
            <person name="Zhu X."/>
            <person name="Duan Y."/>
            <person name="Xu Z."/>
        </authorList>
    </citation>
    <scope>NUCLEOTIDE SEQUENCE [LARGE SCALE GENOMIC DNA]</scope>
    <source>
        <strain evidence="9 10">YIM90600</strain>
    </source>
</reference>
<dbReference type="PANTHER" id="PTHR46696:SF6">
    <property type="entry name" value="P450, PUTATIVE (EUROFUNG)-RELATED"/>
    <property type="match status" value="1"/>
</dbReference>
<dbReference type="OrthoDB" id="3664945at2"/>
<dbReference type="CDD" id="cd11031">
    <property type="entry name" value="Cyp158A-like"/>
    <property type="match status" value="1"/>
</dbReference>
<comment type="similarity">
    <text evidence="1 7">Belongs to the cytochrome P450 family.</text>
</comment>
<keyword evidence="4 7" id="KW-0560">Oxidoreductase</keyword>
<dbReference type="InterPro" id="IPR036396">
    <property type="entry name" value="Cyt_P450_sf"/>
</dbReference>
<dbReference type="Proteomes" id="UP000029737">
    <property type="component" value="Unassembled WGS sequence"/>
</dbReference>
<keyword evidence="5 7" id="KW-0408">Iron</keyword>
<sequence length="404" mass="45417">MQTSGTETPVFPFANSSANRVDEIYTRLRTENPVSRVVLSGVPVWLVTRNEDVRFVLSDNRFSLARSLDEGIPRLGTFAPQPGSILASDPPEHTRIRKPAAKAFTVRRIERLRPYVRQTSEELLDRLARRGSPADLVENFAAPLPIKIICTILGVPEKDQSKFRDWTEKIASVTGTPPEEVQAGWEQLQDYTTDLVNEKRRNPTDDLLSALVSARDEDDKLSEQELVQFGLTLLAAGHETTKNQLANSVLVLLRHYPEQWRRLRENPELIPGAVEELLRYVPLFGFDVTFPRVALEEVVLNGVTVREGDTVLVALSSANRDGDVFDAPDTLDVERVDNHHLAFGSGVHRCLGAQLAKIELEVGLEGLLRRFPHLETALDGEEPRWNPGSFIRSLRELPVRWDTT</sequence>
<dbReference type="PRINTS" id="PR00359">
    <property type="entry name" value="BP450"/>
</dbReference>
<evidence type="ECO:0000256" key="1">
    <source>
        <dbReference type="ARBA" id="ARBA00010617"/>
    </source>
</evidence>
<dbReference type="Pfam" id="PF00067">
    <property type="entry name" value="p450"/>
    <property type="match status" value="1"/>
</dbReference>
<evidence type="ECO:0000256" key="3">
    <source>
        <dbReference type="ARBA" id="ARBA00022723"/>
    </source>
</evidence>
<organism evidence="8 11">
    <name type="scientific">Actinopolyspora erythraea</name>
    <dbReference type="NCBI Taxonomy" id="414996"/>
    <lineage>
        <taxon>Bacteria</taxon>
        <taxon>Bacillati</taxon>
        <taxon>Actinomycetota</taxon>
        <taxon>Actinomycetes</taxon>
        <taxon>Actinopolysporales</taxon>
        <taxon>Actinopolysporaceae</taxon>
        <taxon>Actinopolyspora</taxon>
    </lineage>
</organism>
<dbReference type="GO" id="GO:0016705">
    <property type="term" value="F:oxidoreductase activity, acting on paired donors, with incorporation or reduction of molecular oxygen"/>
    <property type="evidence" value="ECO:0007669"/>
    <property type="project" value="InterPro"/>
</dbReference>
<dbReference type="InterPro" id="IPR017972">
    <property type="entry name" value="Cyt_P450_CS"/>
</dbReference>
<dbReference type="AlphaFoldDB" id="A0A099D5U7"/>
<dbReference type="RefSeq" id="WP_043573280.1">
    <property type="nucleotide sequence ID" value="NZ_CP022752.1"/>
</dbReference>
<dbReference type="PANTHER" id="PTHR46696">
    <property type="entry name" value="P450, PUTATIVE (EUROFUNG)-RELATED"/>
    <property type="match status" value="1"/>
</dbReference>
<dbReference type="KEGG" id="aey:CDG81_11485"/>
<dbReference type="GO" id="GO:0004497">
    <property type="term" value="F:monooxygenase activity"/>
    <property type="evidence" value="ECO:0007669"/>
    <property type="project" value="UniProtKB-KW"/>
</dbReference>
<dbReference type="eggNOG" id="COG2124">
    <property type="taxonomic scope" value="Bacteria"/>
</dbReference>
<evidence type="ECO:0000256" key="6">
    <source>
        <dbReference type="ARBA" id="ARBA00023033"/>
    </source>
</evidence>
<evidence type="ECO:0000256" key="4">
    <source>
        <dbReference type="ARBA" id="ARBA00023002"/>
    </source>
</evidence>
<keyword evidence="2 7" id="KW-0349">Heme</keyword>
<evidence type="ECO:0000313" key="10">
    <source>
        <dbReference type="Proteomes" id="UP000029737"/>
    </source>
</evidence>
<evidence type="ECO:0000313" key="9">
    <source>
        <dbReference type="EMBL" id="KGI81311.1"/>
    </source>
</evidence>
<keyword evidence="6 7" id="KW-0503">Monooxygenase</keyword>
<gene>
    <name evidence="8" type="ORF">CDG81_11485</name>
    <name evidence="9" type="ORF">IL38_11565</name>
</gene>
<evidence type="ECO:0000256" key="7">
    <source>
        <dbReference type="RuleBase" id="RU000461"/>
    </source>
</evidence>
<reference evidence="8 11" key="2">
    <citation type="submission" date="2017-08" db="EMBL/GenBank/DDBJ databases">
        <title>The complete genome sequence of moderately halophilic actinomycete Actinopolyspora erythraea YIM 90600, the producer of novel erythromycin, novel actinopolysporins A-C and tubercidin.</title>
        <authorList>
            <person name="Yin M."/>
            <person name="Tang S."/>
        </authorList>
    </citation>
    <scope>NUCLEOTIDE SEQUENCE [LARGE SCALE GENOMIC DNA]</scope>
    <source>
        <strain evidence="8 11">YIM 90600</strain>
    </source>
</reference>
<name>A0A099D5U7_9ACTN</name>
<evidence type="ECO:0000313" key="8">
    <source>
        <dbReference type="EMBL" id="ASU78797.1"/>
    </source>
</evidence>
<dbReference type="InterPro" id="IPR001128">
    <property type="entry name" value="Cyt_P450"/>
</dbReference>
<proteinExistence type="inferred from homology"/>
<evidence type="ECO:0000256" key="5">
    <source>
        <dbReference type="ARBA" id="ARBA00023004"/>
    </source>
</evidence>
<evidence type="ECO:0000313" key="11">
    <source>
        <dbReference type="Proteomes" id="UP000215043"/>
    </source>
</evidence>
<evidence type="ECO:0000256" key="2">
    <source>
        <dbReference type="ARBA" id="ARBA00022617"/>
    </source>
</evidence>
<dbReference type="Proteomes" id="UP000215043">
    <property type="component" value="Chromosome"/>
</dbReference>
<dbReference type="PRINTS" id="PR00385">
    <property type="entry name" value="P450"/>
</dbReference>
<dbReference type="FunFam" id="1.10.630.10:FF:000018">
    <property type="entry name" value="Cytochrome P450 monooxygenase"/>
    <property type="match status" value="1"/>
</dbReference>
<dbReference type="EMBL" id="CP022752">
    <property type="protein sequence ID" value="ASU78797.1"/>
    <property type="molecule type" value="Genomic_DNA"/>
</dbReference>
<dbReference type="InterPro" id="IPR002397">
    <property type="entry name" value="Cyt_P450_B"/>
</dbReference>
<dbReference type="Gene3D" id="1.10.630.10">
    <property type="entry name" value="Cytochrome P450"/>
    <property type="match status" value="1"/>
</dbReference>
<dbReference type="SUPFAM" id="SSF48264">
    <property type="entry name" value="Cytochrome P450"/>
    <property type="match status" value="1"/>
</dbReference>
<keyword evidence="10" id="KW-1185">Reference proteome</keyword>
<dbReference type="GO" id="GO:0005506">
    <property type="term" value="F:iron ion binding"/>
    <property type="evidence" value="ECO:0007669"/>
    <property type="project" value="InterPro"/>
</dbReference>
<keyword evidence="3 7" id="KW-0479">Metal-binding</keyword>